<comment type="caution">
    <text evidence="2">The sequence shown here is derived from an EMBL/GenBank/DDBJ whole genome shotgun (WGS) entry which is preliminary data.</text>
</comment>
<feature type="region of interest" description="Disordered" evidence="1">
    <location>
        <begin position="228"/>
        <end position="276"/>
    </location>
</feature>
<dbReference type="Proteomes" id="UP000717585">
    <property type="component" value="Unassembled WGS sequence"/>
</dbReference>
<feature type="compositionally biased region" description="Pro residues" evidence="1">
    <location>
        <begin position="240"/>
        <end position="259"/>
    </location>
</feature>
<evidence type="ECO:0000256" key="1">
    <source>
        <dbReference type="SAM" id="MobiDB-lite"/>
    </source>
</evidence>
<keyword evidence="3" id="KW-1185">Reference proteome</keyword>
<feature type="region of interest" description="Disordered" evidence="1">
    <location>
        <begin position="537"/>
        <end position="562"/>
    </location>
</feature>
<dbReference type="EMBL" id="JAHDYR010000062">
    <property type="protein sequence ID" value="KAG9390738.1"/>
    <property type="molecule type" value="Genomic_DNA"/>
</dbReference>
<sequence>MSKLKGSFTFILPDGKKNVLRMIDRPETLEDLRNVILEISPVSNDPRSFSIGLLEIYDPAEEFWVTTASESDFELVLEDLDLNTPATRMKVRVQLVEDTDNVAELPNTTLPDTTLPDTTDTELFREFGLGMNFSHVPGPELELDMSNLHGHDMGGMDSMIDFSAIDSFPTMPPAPPGIIPDEPEMPDLPPGLDLMAAPMLGEMDELQLEPMVPMMPSPPLPVRPEVVEEEAAEPAEVTPEPTPEPTTQPAAPAPAPAPVPVQTLGAPAQPGSPGQTTIGAVRFLSRERAGGVHVAMFTCTTSPLPSTGAIGPYSTEPETWYTAFATVPSAVAPALSLGVLCSLSVTPMAGLPYASKAELVEVLGRPEAGEAETIVFVMPNAKGHQRDDTDATRFYLRRPITLDGLPGINGVSVPDSIPPGSLVSAQVRRIGRDGYGSTVGSYNHREPVVLWKLADMDGVKFEGVVVDVGKEDRQRVHYIVTGSVGPRSGPTVVSFRSDDKQFDVGARLSYQVHGRHFFIRESGEVYHIVHHVQLVKPKKAKPVKQTQPAKPAPAKHQHRQATFDPPRRACLRITDKGVHRGIVVHCAVGLGLAFIRTTTADGPVIVMWRGPTVAATAEALQVSDLTSLAVAFEVAPVPSARPNPAGFVSGQLYSVKADVHPLAWVVLPRESITTCIVRGLSSQHADIVLPNGLGTTYPIAQISSPLPIKPGDILKLQTDSEGAIDTAEFDSALPIVEGQTTAVEGVVAAVETIHEDQPPVAFIVPVTPLVIERMHCTLVCGTIAEQLYPGDVVLTNIKKGNPLTLNVRGMRETAMMAFNICLIRSRIGKSGRTDRVLDSAAFQGWAPGSTCPKDARDLPGSQQSVVEFERPEVCGFLDRYPSLDFVDGQFIPEEKVDDKYTIPFVMSRQICKHVHPMTPGWTVHHLRYFFANSLGPKAMLMRPTKGKSVDSQGFPSEDTSFRVALGFCYVHHKLQAQFTARPALSYGLYRSLAPWTPGTGLPSWFTEPMTFTKAKSELRQESRSLHKRLMGSRPLSDRPDPNVGLYYITVPRLPVLKDMYVATEAIPDDLKTALSNLSLPMVRAYLPRHREPAELRGGKGRWCVVLDRQHHSVRVDIDAAQLNRREESTPVTPRYAQDLVVTDTYDGYACDDPGAPGWVYRNGVWPSMLMVGPDAEIKLMRARPIKDTKAPWAQ</sequence>
<reference evidence="2" key="1">
    <citation type="submission" date="2021-05" db="EMBL/GenBank/DDBJ databases">
        <title>A free-living protist that lacks canonical eukaryotic 1 DNA replication and segregation systems.</title>
        <authorList>
            <person name="Salas-Leiva D.E."/>
            <person name="Tromer E.C."/>
            <person name="Curtis B.A."/>
            <person name="Jerlstrom-Hultqvist J."/>
            <person name="Kolisko M."/>
            <person name="Yi Z."/>
            <person name="Salas-Leiva J.S."/>
            <person name="Gallot-Lavallee L."/>
            <person name="Kops G.J.P.L."/>
            <person name="Archibald J.M."/>
            <person name="Simpson A.G.B."/>
            <person name="Roger A.J."/>
        </authorList>
    </citation>
    <scope>NUCLEOTIDE SEQUENCE</scope>
    <source>
        <strain evidence="2">BICM</strain>
    </source>
</reference>
<organism evidence="2 3">
    <name type="scientific">Carpediemonas membranifera</name>
    <dbReference type="NCBI Taxonomy" id="201153"/>
    <lineage>
        <taxon>Eukaryota</taxon>
        <taxon>Metamonada</taxon>
        <taxon>Carpediemonas-like organisms</taxon>
        <taxon>Carpediemonas</taxon>
    </lineage>
</organism>
<evidence type="ECO:0000313" key="2">
    <source>
        <dbReference type="EMBL" id="KAG9390738.1"/>
    </source>
</evidence>
<evidence type="ECO:0000313" key="3">
    <source>
        <dbReference type="Proteomes" id="UP000717585"/>
    </source>
</evidence>
<dbReference type="AlphaFoldDB" id="A0A8J6AXE4"/>
<proteinExistence type="predicted"/>
<gene>
    <name evidence="2" type="ORF">J8273_6991</name>
</gene>
<name>A0A8J6AXE4_9EUKA</name>
<accession>A0A8J6AXE4</accession>
<protein>
    <submittedName>
        <fullName evidence="2">Uncharacterized protein</fullName>
    </submittedName>
</protein>